<dbReference type="PANTHER" id="PTHR43685">
    <property type="entry name" value="GLYCOSYLTRANSFERASE"/>
    <property type="match status" value="1"/>
</dbReference>
<evidence type="ECO:0000259" key="1">
    <source>
        <dbReference type="Pfam" id="PF00535"/>
    </source>
</evidence>
<dbReference type="PANTHER" id="PTHR43685:SF2">
    <property type="entry name" value="GLYCOSYLTRANSFERASE 2-LIKE DOMAIN-CONTAINING PROTEIN"/>
    <property type="match status" value="1"/>
</dbReference>
<dbReference type="Gene3D" id="3.90.550.10">
    <property type="entry name" value="Spore Coat Polysaccharide Biosynthesis Protein SpsA, Chain A"/>
    <property type="match status" value="1"/>
</dbReference>
<sequence length="334" mass="39108">MQTSKILIMMATYNGEKYLREQLDSIINQTITDWELIIRDDNSLDHTVDIVKEYIARDRRIQLIQNDSDFHGAYYNFFGLINAVRVQEKVYDFYMFADQDDIWDRDKLELLQNFYHEIHTQGPTMIYADMRIIDGKGEETSPSMNHLMGISYTNPITAYMAHKVYGCNTFFNYDLFSILPKIANDAAELVFLSHDNFITKVAALKGNVYFYPETVMGYRRYGSNVTSKHEYNFKMSRILKRLSKINDLAKDHALTYKQSMVAICLLRRQALSDSEQALLDKVENIIQRGGLYAVRMVLSEKIRWGKSAKTISRTVILFSKLYKKYLRDNEKEDK</sequence>
<dbReference type="Pfam" id="PF00535">
    <property type="entry name" value="Glycos_transf_2"/>
    <property type="match status" value="1"/>
</dbReference>
<dbReference type="Proteomes" id="UP000193326">
    <property type="component" value="Unassembled WGS sequence"/>
</dbReference>
<dbReference type="SUPFAM" id="SSF53448">
    <property type="entry name" value="Nucleotide-diphospho-sugar transferases"/>
    <property type="match status" value="1"/>
</dbReference>
<dbReference type="EMBL" id="NCUY01000030">
    <property type="protein sequence ID" value="ORO78756.1"/>
    <property type="molecule type" value="Genomic_DNA"/>
</dbReference>
<dbReference type="InterPro" id="IPR001173">
    <property type="entry name" value="Glyco_trans_2-like"/>
</dbReference>
<proteinExistence type="predicted"/>
<protein>
    <recommendedName>
        <fullName evidence="1">Glycosyltransferase 2-like domain-containing protein</fullName>
    </recommendedName>
</protein>
<dbReference type="AlphaFoldDB" id="A0A1X1J081"/>
<dbReference type="OrthoDB" id="9802649at2"/>
<accession>A0A1X1J081</accession>
<reference evidence="2 3" key="1">
    <citation type="journal article" date="2016" name="Eur. J. Clin. Microbiol. Infect. Dis.">
        <title>Whole genome sequencing as a tool for phylogenetic analysis of clinical strains of Mitis group streptococci.</title>
        <authorList>
            <person name="Rasmussen L.H."/>
            <person name="Dargis R."/>
            <person name="Hojholt K."/>
            <person name="Christensen J.J."/>
            <person name="Skovgaard O."/>
            <person name="Justesen U.S."/>
            <person name="Rosenvinge F.S."/>
            <person name="Moser C."/>
            <person name="Lukjancenko O."/>
            <person name="Rasmussen S."/>
            <person name="Nielsen X.C."/>
        </authorList>
    </citation>
    <scope>NUCLEOTIDE SEQUENCE [LARGE SCALE GENOMIC DNA]</scope>
    <source>
        <strain evidence="2 3">RH_70047_11</strain>
    </source>
</reference>
<dbReference type="InterPro" id="IPR029044">
    <property type="entry name" value="Nucleotide-diphossugar_trans"/>
</dbReference>
<dbReference type="InterPro" id="IPR050834">
    <property type="entry name" value="Glycosyltransf_2"/>
</dbReference>
<feature type="domain" description="Glycosyltransferase 2-like" evidence="1">
    <location>
        <begin position="8"/>
        <end position="145"/>
    </location>
</feature>
<name>A0A1X1J081_STROR</name>
<dbReference type="RefSeq" id="WP_084945580.1">
    <property type="nucleotide sequence ID" value="NZ_NCUY01000030.1"/>
</dbReference>
<dbReference type="CDD" id="cd04196">
    <property type="entry name" value="GT_2_like_d"/>
    <property type="match status" value="1"/>
</dbReference>
<organism evidence="2 3">
    <name type="scientific">Streptococcus oralis subsp. dentisani</name>
    <dbReference type="NCBI Taxonomy" id="1458253"/>
    <lineage>
        <taxon>Bacteria</taxon>
        <taxon>Bacillati</taxon>
        <taxon>Bacillota</taxon>
        <taxon>Bacilli</taxon>
        <taxon>Lactobacillales</taxon>
        <taxon>Streptococcaceae</taxon>
        <taxon>Streptococcus</taxon>
    </lineage>
</organism>
<evidence type="ECO:0000313" key="2">
    <source>
        <dbReference type="EMBL" id="ORO78756.1"/>
    </source>
</evidence>
<evidence type="ECO:0000313" key="3">
    <source>
        <dbReference type="Proteomes" id="UP000193326"/>
    </source>
</evidence>
<gene>
    <name evidence="2" type="ORF">B7707_02060</name>
</gene>
<comment type="caution">
    <text evidence="2">The sequence shown here is derived from an EMBL/GenBank/DDBJ whole genome shotgun (WGS) entry which is preliminary data.</text>
</comment>